<dbReference type="Proteomes" id="UP000007797">
    <property type="component" value="Unassembled WGS sequence"/>
</dbReference>
<proteinExistence type="predicted"/>
<sequence>MDNNNISNDSFELVTVDKQLAIGQLQMNDDDHATTSTSSTTTTTTTISTLNSNQVMLALSKAHYAGSSTKAAMTPIYIQFAEKLLSFIACSRQCCENYQCVEITGNGKIDLNNAINVLSCQLFQEKNDTIPPSYTLMASLLVVLSYLMGLSGFGRGCIPNIVKKTLVEKNAVIPRIGSELYTKINYCWNRYYALVDQHHKIVWDQSKMTQYLLNNGIRQFSTSKFPTNPENLRNIYIPCKMVVSVINKTILGMDGQKANTPPVVDIEAAESVIQEMGRMILPLWKSTEKATDFKKAIIISVIKITLLAFETGITNYIYNPLINYLKSDILLHLEHNCFDFKDEIDSTSKIFVQILYNLVEYL</sequence>
<protein>
    <submittedName>
        <fullName evidence="1">Uncharacterized protein</fullName>
    </submittedName>
</protein>
<evidence type="ECO:0000313" key="1">
    <source>
        <dbReference type="EMBL" id="EGG16763.1"/>
    </source>
</evidence>
<keyword evidence="2" id="KW-1185">Reference proteome</keyword>
<name>F4Q341_CACFS</name>
<accession>F4Q341</accession>
<dbReference type="RefSeq" id="XP_004355237.1">
    <property type="nucleotide sequence ID" value="XM_004355185.1"/>
</dbReference>
<dbReference type="EMBL" id="GL883021">
    <property type="protein sequence ID" value="EGG16763.1"/>
    <property type="molecule type" value="Genomic_DNA"/>
</dbReference>
<dbReference type="GeneID" id="14869040"/>
<dbReference type="KEGG" id="dfa:DFA_07741"/>
<gene>
    <name evidence="1" type="ORF">DFA_07741</name>
</gene>
<organism evidence="1 2">
    <name type="scientific">Cavenderia fasciculata</name>
    <name type="common">Slime mold</name>
    <name type="synonym">Dictyostelium fasciculatum</name>
    <dbReference type="NCBI Taxonomy" id="261658"/>
    <lineage>
        <taxon>Eukaryota</taxon>
        <taxon>Amoebozoa</taxon>
        <taxon>Evosea</taxon>
        <taxon>Eumycetozoa</taxon>
        <taxon>Dictyostelia</taxon>
        <taxon>Acytosteliales</taxon>
        <taxon>Cavenderiaceae</taxon>
        <taxon>Cavenderia</taxon>
    </lineage>
</organism>
<dbReference type="AlphaFoldDB" id="F4Q341"/>
<evidence type="ECO:0000313" key="2">
    <source>
        <dbReference type="Proteomes" id="UP000007797"/>
    </source>
</evidence>
<reference evidence="2" key="1">
    <citation type="journal article" date="2011" name="Genome Res.">
        <title>Phylogeny-wide analysis of social amoeba genomes highlights ancient origins for complex intercellular communication.</title>
        <authorList>
            <person name="Heidel A.J."/>
            <person name="Lawal H.M."/>
            <person name="Felder M."/>
            <person name="Schilde C."/>
            <person name="Helps N.R."/>
            <person name="Tunggal B."/>
            <person name="Rivero F."/>
            <person name="John U."/>
            <person name="Schleicher M."/>
            <person name="Eichinger L."/>
            <person name="Platzer M."/>
            <person name="Noegel A.A."/>
            <person name="Schaap P."/>
            <person name="Gloeckner G."/>
        </authorList>
    </citation>
    <scope>NUCLEOTIDE SEQUENCE [LARGE SCALE GENOMIC DNA]</scope>
    <source>
        <strain evidence="2">SH3</strain>
    </source>
</reference>